<dbReference type="EMBL" id="BMMH01000001">
    <property type="protein sequence ID" value="GGK95944.1"/>
    <property type="molecule type" value="Genomic_DNA"/>
</dbReference>
<gene>
    <name evidence="2" type="ORF">GCM10011588_07900</name>
</gene>
<name>A0A917R9G0_9NOCA</name>
<comment type="caution">
    <text evidence="2">The sequence shown here is derived from an EMBL/GenBank/DDBJ whole genome shotgun (WGS) entry which is preliminary data.</text>
</comment>
<reference evidence="2" key="1">
    <citation type="journal article" date="2014" name="Int. J. Syst. Evol. Microbiol.">
        <title>Complete genome sequence of Corynebacterium casei LMG S-19264T (=DSM 44701T), isolated from a smear-ripened cheese.</title>
        <authorList>
            <consortium name="US DOE Joint Genome Institute (JGI-PGF)"/>
            <person name="Walter F."/>
            <person name="Albersmeier A."/>
            <person name="Kalinowski J."/>
            <person name="Ruckert C."/>
        </authorList>
    </citation>
    <scope>NUCLEOTIDE SEQUENCE</scope>
    <source>
        <strain evidence="2">CGMCC 4.3508</strain>
    </source>
</reference>
<evidence type="ECO:0000256" key="1">
    <source>
        <dbReference type="ARBA" id="ARBA00023002"/>
    </source>
</evidence>
<dbReference type="Proteomes" id="UP000638263">
    <property type="component" value="Unassembled WGS sequence"/>
</dbReference>
<reference evidence="2" key="2">
    <citation type="submission" date="2020-09" db="EMBL/GenBank/DDBJ databases">
        <authorList>
            <person name="Sun Q."/>
            <person name="Zhou Y."/>
        </authorList>
    </citation>
    <scope>NUCLEOTIDE SEQUENCE</scope>
    <source>
        <strain evidence="2">CGMCC 4.3508</strain>
    </source>
</reference>
<dbReference type="GO" id="GO:0016491">
    <property type="term" value="F:oxidoreductase activity"/>
    <property type="evidence" value="ECO:0007669"/>
    <property type="project" value="UniProtKB-KW"/>
</dbReference>
<dbReference type="InterPro" id="IPR052228">
    <property type="entry name" value="Sec_Metab_Biosynth_Oxidored"/>
</dbReference>
<dbReference type="Gene3D" id="3.40.50.720">
    <property type="entry name" value="NAD(P)-binding Rossmann-like Domain"/>
    <property type="match status" value="1"/>
</dbReference>
<organism evidence="2 3">
    <name type="scientific">Nocardia jinanensis</name>
    <dbReference type="NCBI Taxonomy" id="382504"/>
    <lineage>
        <taxon>Bacteria</taxon>
        <taxon>Bacillati</taxon>
        <taxon>Actinomycetota</taxon>
        <taxon>Actinomycetes</taxon>
        <taxon>Mycobacteriales</taxon>
        <taxon>Nocardiaceae</taxon>
        <taxon>Nocardia</taxon>
    </lineage>
</organism>
<dbReference type="SUPFAM" id="SSF51735">
    <property type="entry name" value="NAD(P)-binding Rossmann-fold domains"/>
    <property type="match status" value="1"/>
</dbReference>
<keyword evidence="3" id="KW-1185">Reference proteome</keyword>
<dbReference type="InterPro" id="IPR036291">
    <property type="entry name" value="NAD(P)-bd_dom_sf"/>
</dbReference>
<proteinExistence type="predicted"/>
<protein>
    <recommendedName>
        <fullName evidence="4">SDR family NAD(P)-dependent oxidoreductase</fullName>
    </recommendedName>
</protein>
<dbReference type="PRINTS" id="PR00081">
    <property type="entry name" value="GDHRDH"/>
</dbReference>
<dbReference type="RefSeq" id="WP_062996181.1">
    <property type="nucleotide sequence ID" value="NZ_BMMH01000001.1"/>
</dbReference>
<dbReference type="PANTHER" id="PTHR47534:SF3">
    <property type="entry name" value="ALCOHOL DEHYDROGENASE-LIKE C-TERMINAL DOMAIN-CONTAINING PROTEIN"/>
    <property type="match status" value="1"/>
</dbReference>
<keyword evidence="1" id="KW-0560">Oxidoreductase</keyword>
<evidence type="ECO:0008006" key="4">
    <source>
        <dbReference type="Google" id="ProtNLM"/>
    </source>
</evidence>
<dbReference type="Pfam" id="PF00106">
    <property type="entry name" value="adh_short"/>
    <property type="match status" value="1"/>
</dbReference>
<dbReference type="PANTHER" id="PTHR47534">
    <property type="entry name" value="YALI0E05731P"/>
    <property type="match status" value="1"/>
</dbReference>
<sequence>MKTVVITGGTDGIGRALALTHLERGDRVVALGRSADKGTGLLRAAARLDAADRLEFRRADLSLISENHRVLDRLTSAYPVIDTLILGARYYRSARAVTTEGFEASFALFYLSRYLLSHGLAEQLERAATPVVLDLSGPGGDLARIDWDDLQSARSYDPDAVMHQCGKLSDLLAVAFTRAHPDSRIRYLLLHPGLTATGFTGSYSAADAATVAGMRRRGQPVTTAVTRIMRHLDSPPAVPLSAYMQDTPVHVEGDPFDPIAAERLAAHTRDLLEGAGLVRP</sequence>
<evidence type="ECO:0000313" key="3">
    <source>
        <dbReference type="Proteomes" id="UP000638263"/>
    </source>
</evidence>
<accession>A0A917R9G0</accession>
<evidence type="ECO:0000313" key="2">
    <source>
        <dbReference type="EMBL" id="GGK95944.1"/>
    </source>
</evidence>
<dbReference type="AlphaFoldDB" id="A0A917R9G0"/>
<dbReference type="InterPro" id="IPR002347">
    <property type="entry name" value="SDR_fam"/>
</dbReference>